<proteinExistence type="predicted"/>
<dbReference type="Pfam" id="PF08241">
    <property type="entry name" value="Methyltransf_11"/>
    <property type="match status" value="2"/>
</dbReference>
<dbReference type="PANTHER" id="PTHR43179">
    <property type="entry name" value="RHAMNOSYLTRANSFERASE WBBL"/>
    <property type="match status" value="1"/>
</dbReference>
<feature type="region of interest" description="Disordered" evidence="1">
    <location>
        <begin position="307"/>
        <end position="348"/>
    </location>
</feature>
<evidence type="ECO:0000313" key="3">
    <source>
        <dbReference type="EMBL" id="NKC30246.1"/>
    </source>
</evidence>
<dbReference type="EMBL" id="JAAVNE010000005">
    <property type="protein sequence ID" value="NKC30246.1"/>
    <property type="molecule type" value="Genomic_DNA"/>
</dbReference>
<dbReference type="SUPFAM" id="SSF53335">
    <property type="entry name" value="S-adenosyl-L-methionine-dependent methyltransferases"/>
    <property type="match status" value="2"/>
</dbReference>
<dbReference type="Pfam" id="PF13641">
    <property type="entry name" value="Glyco_tranf_2_3"/>
    <property type="match status" value="1"/>
</dbReference>
<dbReference type="GO" id="GO:0032259">
    <property type="term" value="P:methylation"/>
    <property type="evidence" value="ECO:0007669"/>
    <property type="project" value="UniProtKB-KW"/>
</dbReference>
<feature type="compositionally biased region" description="Low complexity" evidence="1">
    <location>
        <begin position="458"/>
        <end position="467"/>
    </location>
</feature>
<dbReference type="RefSeq" id="WP_168027861.1">
    <property type="nucleotide sequence ID" value="NZ_JAAVNE010000005.1"/>
</dbReference>
<dbReference type="SUPFAM" id="SSF53756">
    <property type="entry name" value="UDP-Glycosyltransferase/glycogen phosphorylase"/>
    <property type="match status" value="1"/>
</dbReference>
<comment type="caution">
    <text evidence="3">The sequence shown here is derived from an EMBL/GenBank/DDBJ whole genome shotgun (WGS) entry which is preliminary data.</text>
</comment>
<dbReference type="CDD" id="cd04186">
    <property type="entry name" value="GT_2_like_c"/>
    <property type="match status" value="1"/>
</dbReference>
<name>A0ABX1DZH7_9PROT</name>
<organism evidence="3 4">
    <name type="scientific">Falsiroseomonas selenitidurans</name>
    <dbReference type="NCBI Taxonomy" id="2716335"/>
    <lineage>
        <taxon>Bacteria</taxon>
        <taxon>Pseudomonadati</taxon>
        <taxon>Pseudomonadota</taxon>
        <taxon>Alphaproteobacteria</taxon>
        <taxon>Acetobacterales</taxon>
        <taxon>Roseomonadaceae</taxon>
        <taxon>Falsiroseomonas</taxon>
    </lineage>
</organism>
<dbReference type="PANTHER" id="PTHR43179:SF7">
    <property type="entry name" value="RHAMNOSYLTRANSFERASE WBBL"/>
    <property type="match status" value="1"/>
</dbReference>
<dbReference type="InterPro" id="IPR013216">
    <property type="entry name" value="Methyltransf_11"/>
</dbReference>
<feature type="compositionally biased region" description="Basic and acidic residues" evidence="1">
    <location>
        <begin position="243"/>
        <end position="258"/>
    </location>
</feature>
<dbReference type="SUPFAM" id="SSF53448">
    <property type="entry name" value="Nucleotide-diphospho-sugar transferases"/>
    <property type="match status" value="1"/>
</dbReference>
<sequence length="1378" mass="147943">MTSAVSGQIEFEHLHRYCIARDLADGRDVLDVASGEGYGAALLAGLARSVTGVELDAASVAHAQRNYARAGLRFLCADAQALPLADASFDLVVCFETLEHLPDQARFLAEVRRVLRPGGLFLVSTPERMVYSAAGAAPNPFHVLELTEPEFGTLLARHFAASRVLRQRPMLGSVVAAGHGWRSYERRSPDIIEATGGLARPHYLLGLAGDGALPVLPSSAYLDRRRVHDVVEDAARLPQAEAASHRQQAEGDAARAEAAALRERLPQAEAALRAAEQAAAAALAEAARLARDLAALETTLVAERQAREAAEASQRRTLMERDEARRGAAAGTDSALRQAREAARIDQARQAAEAHARLHAVQQAREAAEAHVVHLIGMLEQIHRSTGWRALGPLRWLGRRHPRTARWLGRGAKLLWWTATLQIGHRAMQWRRHRAAQRAQREAPPPAPALPPAPPAPAEARPVIAAPPTLPSLSPPIHGLGAPPPPPRRDLQAEFFAAHGDLRIAFPAVEAPDVSVIIPAWRGLADLETCLRALVAAAADGPTFEVVLVDDDPSQPVLPQLPDSPGLLRLANAANLGFLRSCNRGAAAARGRHLCFLNSDTIVQPDWLAALVATAEGVPQAGLVGGMLLNRDGTVQDAGWRILGNGWGYPIGRGASAQDGAYTYRRPVDCVTGACLLLPRAVFAALDGFDEAYAPAFYEEFDLAFRARARGLSVIYAPACRVVHLGSASYGAAERDRLSLRNHATFVARFADQLRKHPWDRGDAFELRHAAGEGPLLLVADHAVPRPDRHAGDVTIARYLGLMAAAGWRVAFAPMDGVAEGPAAEALEAQGIELVRAPRTAEDWLEAHGRHLRAAWLARPDVAERLLGPVRRHSSAMLAYYTHDLHHQRLRREATLRDDPALHAEADRVAAQEIAIFREVDRVTTPSEAEAALIRTLAPGREVVAIPPYFFEEAEIRAHDAAHFEPLRDIVFVGGFPHTPNVDAALMLANEVMPEIWQEEPAARLVLVGYAPPPAVQALAGPRVVVTGHVPAVEPFLAAARLFLAPLRFGAGVKGKVVQALQNGVPVVTSAVGAEGIGIEPGQEALVEESASALAAAALALLRDPARCAALSEAGATLVRRRFTCAAGRHAAARVFDTPRCPVCGSARLAPTEGPEVREAIRCQACYALGRSQAVAQVLLSRLAVPGVDSLAEWSRQAPGIRLHEFGFVGGIADTLRGWPGYACSEFIDGVAPGECGPQGIRCEDLTRLTYPDAQFDMLLSQDVLEHVPDPARAFAESFRVLRPGGSHLFTVPQDRDLRHSVTRARLGPAGVEHLLPPAFHGDPLRAEGALVFTDFGLDLPEIVQAAGFEMLEHAVTIHGSDLPLRVFEARRPAAVAG</sequence>
<evidence type="ECO:0000259" key="2">
    <source>
        <dbReference type="Pfam" id="PF08241"/>
    </source>
</evidence>
<keyword evidence="3" id="KW-0808">Transferase</keyword>
<keyword evidence="4" id="KW-1185">Reference proteome</keyword>
<dbReference type="GO" id="GO:0008168">
    <property type="term" value="F:methyltransferase activity"/>
    <property type="evidence" value="ECO:0007669"/>
    <property type="project" value="UniProtKB-KW"/>
</dbReference>
<feature type="compositionally biased region" description="Pro residues" evidence="1">
    <location>
        <begin position="443"/>
        <end position="457"/>
    </location>
</feature>
<evidence type="ECO:0000256" key="1">
    <source>
        <dbReference type="SAM" id="MobiDB-lite"/>
    </source>
</evidence>
<dbReference type="CDD" id="cd03801">
    <property type="entry name" value="GT4_PimA-like"/>
    <property type="match status" value="1"/>
</dbReference>
<dbReference type="Pfam" id="PF13692">
    <property type="entry name" value="Glyco_trans_1_4"/>
    <property type="match status" value="1"/>
</dbReference>
<feature type="region of interest" description="Disordered" evidence="1">
    <location>
        <begin position="239"/>
        <end position="258"/>
    </location>
</feature>
<protein>
    <submittedName>
        <fullName evidence="3">Methyltransferase domain-containing protein</fullName>
    </submittedName>
</protein>
<dbReference type="InterPro" id="IPR029044">
    <property type="entry name" value="Nucleotide-diphossugar_trans"/>
</dbReference>
<reference evidence="3 4" key="1">
    <citation type="submission" date="2020-03" db="EMBL/GenBank/DDBJ databases">
        <title>Roseomonas selenitidurans sp. nov. isolated from urban soil.</title>
        <authorList>
            <person name="Liu H."/>
        </authorList>
    </citation>
    <scope>NUCLEOTIDE SEQUENCE [LARGE SCALE GENOMIC DNA]</scope>
    <source>
        <strain evidence="3 4">BU-1</strain>
    </source>
</reference>
<feature type="compositionally biased region" description="Basic and acidic residues" evidence="1">
    <location>
        <begin position="338"/>
        <end position="348"/>
    </location>
</feature>
<feature type="compositionally biased region" description="Basic and acidic residues" evidence="1">
    <location>
        <begin position="307"/>
        <end position="326"/>
    </location>
</feature>
<dbReference type="Gene3D" id="3.40.50.150">
    <property type="entry name" value="Vaccinia Virus protein VP39"/>
    <property type="match status" value="2"/>
</dbReference>
<feature type="domain" description="Methyltransferase type 11" evidence="2">
    <location>
        <begin position="30"/>
        <end position="122"/>
    </location>
</feature>
<feature type="domain" description="Methyltransferase type 11" evidence="2">
    <location>
        <begin position="1241"/>
        <end position="1289"/>
    </location>
</feature>
<keyword evidence="3" id="KW-0489">Methyltransferase</keyword>
<feature type="region of interest" description="Disordered" evidence="1">
    <location>
        <begin position="434"/>
        <end position="489"/>
    </location>
</feature>
<gene>
    <name evidence="3" type="ORF">HEQ75_05190</name>
</gene>
<dbReference type="Gene3D" id="3.90.550.10">
    <property type="entry name" value="Spore Coat Polysaccharide Biosynthesis Protein SpsA, Chain A"/>
    <property type="match status" value="1"/>
</dbReference>
<accession>A0ABX1DZH7</accession>
<dbReference type="CDD" id="cd02440">
    <property type="entry name" value="AdoMet_MTases"/>
    <property type="match status" value="1"/>
</dbReference>
<dbReference type="Gene3D" id="3.40.50.2000">
    <property type="entry name" value="Glycogen Phosphorylase B"/>
    <property type="match status" value="1"/>
</dbReference>
<dbReference type="InterPro" id="IPR029063">
    <property type="entry name" value="SAM-dependent_MTases_sf"/>
</dbReference>
<dbReference type="Proteomes" id="UP000787635">
    <property type="component" value="Unassembled WGS sequence"/>
</dbReference>
<evidence type="ECO:0000313" key="4">
    <source>
        <dbReference type="Proteomes" id="UP000787635"/>
    </source>
</evidence>